<evidence type="ECO:0000313" key="2">
    <source>
        <dbReference type="Proteomes" id="UP000324222"/>
    </source>
</evidence>
<keyword evidence="2" id="KW-1185">Reference proteome</keyword>
<dbReference type="Proteomes" id="UP000324222">
    <property type="component" value="Unassembled WGS sequence"/>
</dbReference>
<reference evidence="1 2" key="1">
    <citation type="submission" date="2019-05" db="EMBL/GenBank/DDBJ databases">
        <title>Another draft genome of Portunus trituberculatus and its Hox gene families provides insights of decapod evolution.</title>
        <authorList>
            <person name="Jeong J.-H."/>
            <person name="Song I."/>
            <person name="Kim S."/>
            <person name="Choi T."/>
            <person name="Kim D."/>
            <person name="Ryu S."/>
            <person name="Kim W."/>
        </authorList>
    </citation>
    <scope>NUCLEOTIDE SEQUENCE [LARGE SCALE GENOMIC DNA]</scope>
    <source>
        <tissue evidence="1">Muscle</tissue>
    </source>
</reference>
<evidence type="ECO:0000313" key="1">
    <source>
        <dbReference type="EMBL" id="MPC45051.1"/>
    </source>
</evidence>
<dbReference type="EMBL" id="VSRR010006549">
    <property type="protein sequence ID" value="MPC45051.1"/>
    <property type="molecule type" value="Genomic_DNA"/>
</dbReference>
<name>A0A5B7FCZ6_PORTR</name>
<gene>
    <name evidence="1" type="ORF">E2C01_038735</name>
</gene>
<sequence>MPQKLNFSIYQLDTTFQTTIPSSSMIINCLFLPN</sequence>
<comment type="caution">
    <text evidence="1">The sequence shown here is derived from an EMBL/GenBank/DDBJ whole genome shotgun (WGS) entry which is preliminary data.</text>
</comment>
<protein>
    <submittedName>
        <fullName evidence="1">Uncharacterized protein</fullName>
    </submittedName>
</protein>
<accession>A0A5B7FCZ6</accession>
<dbReference type="AlphaFoldDB" id="A0A5B7FCZ6"/>
<proteinExistence type="predicted"/>
<organism evidence="1 2">
    <name type="scientific">Portunus trituberculatus</name>
    <name type="common">Swimming crab</name>
    <name type="synonym">Neptunus trituberculatus</name>
    <dbReference type="NCBI Taxonomy" id="210409"/>
    <lineage>
        <taxon>Eukaryota</taxon>
        <taxon>Metazoa</taxon>
        <taxon>Ecdysozoa</taxon>
        <taxon>Arthropoda</taxon>
        <taxon>Crustacea</taxon>
        <taxon>Multicrustacea</taxon>
        <taxon>Malacostraca</taxon>
        <taxon>Eumalacostraca</taxon>
        <taxon>Eucarida</taxon>
        <taxon>Decapoda</taxon>
        <taxon>Pleocyemata</taxon>
        <taxon>Brachyura</taxon>
        <taxon>Eubrachyura</taxon>
        <taxon>Portunoidea</taxon>
        <taxon>Portunidae</taxon>
        <taxon>Portuninae</taxon>
        <taxon>Portunus</taxon>
    </lineage>
</organism>